<accession>A0A9X2EJC4</accession>
<dbReference type="PANTHER" id="PTHR40124">
    <property type="match status" value="1"/>
</dbReference>
<organism evidence="2 3">
    <name type="scientific">Microbulbifer okhotskensis</name>
    <dbReference type="NCBI Taxonomy" id="2926617"/>
    <lineage>
        <taxon>Bacteria</taxon>
        <taxon>Pseudomonadati</taxon>
        <taxon>Pseudomonadota</taxon>
        <taxon>Gammaproteobacteria</taxon>
        <taxon>Cellvibrionales</taxon>
        <taxon>Microbulbiferaceae</taxon>
        <taxon>Microbulbifer</taxon>
    </lineage>
</organism>
<sequence>MFSALVLVTFFSFGASSHDLGRVVGEIDRVEYSGGGLVISGWACQKGYNKPLSVSLYLGGSMERGQYPVKRTKASRVSGDSIRNLCGTHITSHRYHFYLNYEEMQRYVRKKIYVYGISVTEGTGRRLMRSGKYRVGIPYMRYTDSTLLRRNLNTKPAVTFDDNYLNLVSLSAGNYALKARYIPFVKGSERIVKSVQLSRSVAEATLSYDVKFDHDFEFVYGGKLHGLGGGGQASGCLPVDPKSWSVRVIFGVEGSVSLYAYHQDRVERCGDGYRGDSSFKFELDTWYRVELFVKLNSDSNNADGYIELFINGAKVVEKSGLRLTGDNRVAINKFKFNTFHGGSSTLWSPTKNVYAYFDNISVREGRKIYGLKGFECESKNNGIYSGVGACCSSLCGACGGAGCGQLNGESEACCTSEILNSAPLCSYPDQMAPCVL</sequence>
<keyword evidence="3" id="KW-1185">Reference proteome</keyword>
<name>A0A9X2EJC4_9GAMM</name>
<dbReference type="Gene3D" id="2.60.120.200">
    <property type="match status" value="1"/>
</dbReference>
<dbReference type="PANTHER" id="PTHR40124:SF1">
    <property type="entry name" value="DISAGGREGATASE RELATED REPEAT PROTEIN"/>
    <property type="match status" value="1"/>
</dbReference>
<feature type="domain" description="Polysaccharide lyase 14" evidence="1">
    <location>
        <begin position="193"/>
        <end position="360"/>
    </location>
</feature>
<reference evidence="2" key="1">
    <citation type="journal article" date="2022" name="Arch. Microbiol.">
        <title>Microbulbifer okhotskensis sp. nov., isolated from a deep bottom sediment of the Okhotsk Sea.</title>
        <authorList>
            <person name="Romanenko L."/>
            <person name="Kurilenko V."/>
            <person name="Otstavnykh N."/>
            <person name="Velansky P."/>
            <person name="Isaeva M."/>
            <person name="Mikhailov V."/>
        </authorList>
    </citation>
    <scope>NUCLEOTIDE SEQUENCE</scope>
    <source>
        <strain evidence="2">OS29</strain>
    </source>
</reference>
<dbReference type="InterPro" id="IPR048958">
    <property type="entry name" value="Polysacc_lyase_14"/>
</dbReference>
<protein>
    <submittedName>
        <fullName evidence="2">Polysaccharide lyase</fullName>
    </submittedName>
</protein>
<dbReference type="RefSeq" id="WP_252464496.1">
    <property type="nucleotide sequence ID" value="NZ_JALBWM010000007.1"/>
</dbReference>
<proteinExistence type="predicted"/>
<evidence type="ECO:0000259" key="1">
    <source>
        <dbReference type="Pfam" id="PF21294"/>
    </source>
</evidence>
<dbReference type="Pfam" id="PF21294">
    <property type="entry name" value="Polysacc_lyase_14"/>
    <property type="match status" value="1"/>
</dbReference>
<dbReference type="Proteomes" id="UP001139028">
    <property type="component" value="Unassembled WGS sequence"/>
</dbReference>
<dbReference type="AlphaFoldDB" id="A0A9X2EJC4"/>
<dbReference type="GO" id="GO:0016829">
    <property type="term" value="F:lyase activity"/>
    <property type="evidence" value="ECO:0007669"/>
    <property type="project" value="UniProtKB-KW"/>
</dbReference>
<keyword evidence="2" id="KW-0456">Lyase</keyword>
<gene>
    <name evidence="2" type="ORF">MO867_03040</name>
</gene>
<evidence type="ECO:0000313" key="2">
    <source>
        <dbReference type="EMBL" id="MCO1333307.1"/>
    </source>
</evidence>
<evidence type="ECO:0000313" key="3">
    <source>
        <dbReference type="Proteomes" id="UP001139028"/>
    </source>
</evidence>
<comment type="caution">
    <text evidence="2">The sequence shown here is derived from an EMBL/GenBank/DDBJ whole genome shotgun (WGS) entry which is preliminary data.</text>
</comment>
<dbReference type="EMBL" id="JALBWM010000007">
    <property type="protein sequence ID" value="MCO1333307.1"/>
    <property type="molecule type" value="Genomic_DNA"/>
</dbReference>